<dbReference type="Pfam" id="PF01979">
    <property type="entry name" value="Amidohydro_1"/>
    <property type="match status" value="1"/>
</dbReference>
<protein>
    <recommendedName>
        <fullName evidence="3 7">Guanine deaminase</fullName>
        <shortName evidence="8">Guanase</shortName>
        <ecNumber evidence="3 7">3.5.4.3</ecNumber>
    </recommendedName>
    <alternativeName>
        <fullName evidence="8">Guanine aminohydrolase</fullName>
    </alternativeName>
</protein>
<dbReference type="SUPFAM" id="SSF51556">
    <property type="entry name" value="Metallo-dependent hydrolases"/>
    <property type="match status" value="1"/>
</dbReference>
<comment type="pathway">
    <text evidence="1 8">Purine metabolism; guanine degradation; xanthine from guanine: step 1/1.</text>
</comment>
<evidence type="ECO:0000256" key="2">
    <source>
        <dbReference type="ARBA" id="ARBA00006745"/>
    </source>
</evidence>
<dbReference type="EMBL" id="JARXNK020000106">
    <property type="protein sequence ID" value="MEL0555019.1"/>
    <property type="molecule type" value="Genomic_DNA"/>
</dbReference>
<evidence type="ECO:0000256" key="6">
    <source>
        <dbReference type="ARBA" id="ARBA00022833"/>
    </source>
</evidence>
<dbReference type="NCBIfam" id="TIGR02967">
    <property type="entry name" value="guan_deamin"/>
    <property type="match status" value="1"/>
</dbReference>
<dbReference type="NCBIfam" id="NF006679">
    <property type="entry name" value="PRK09228.1"/>
    <property type="match status" value="1"/>
</dbReference>
<dbReference type="PANTHER" id="PTHR11271">
    <property type="entry name" value="GUANINE DEAMINASE"/>
    <property type="match status" value="1"/>
</dbReference>
<evidence type="ECO:0000256" key="7">
    <source>
        <dbReference type="NCBIfam" id="TIGR02967"/>
    </source>
</evidence>
<gene>
    <name evidence="10" type="primary">guaD</name>
    <name evidence="10" type="ORF">QFI96_025390</name>
</gene>
<evidence type="ECO:0000256" key="8">
    <source>
        <dbReference type="RuleBase" id="RU366009"/>
    </source>
</evidence>
<proteinExistence type="inferred from homology"/>
<feature type="domain" description="Amidohydrolase-related" evidence="9">
    <location>
        <begin position="71"/>
        <end position="431"/>
    </location>
</feature>
<evidence type="ECO:0000313" key="10">
    <source>
        <dbReference type="EMBL" id="MEL0555019.1"/>
    </source>
</evidence>
<evidence type="ECO:0000256" key="5">
    <source>
        <dbReference type="ARBA" id="ARBA00022801"/>
    </source>
</evidence>
<evidence type="ECO:0000259" key="9">
    <source>
        <dbReference type="Pfam" id="PF01979"/>
    </source>
</evidence>
<dbReference type="InterPro" id="IPR014311">
    <property type="entry name" value="Guanine_deaminase"/>
</dbReference>
<comment type="cofactor">
    <cofactor evidence="8">
        <name>Zn(2+)</name>
        <dbReference type="ChEBI" id="CHEBI:29105"/>
    </cofactor>
    <text evidence="8">Binds 1 zinc ion per subunit.</text>
</comment>
<dbReference type="Proteomes" id="UP001312893">
    <property type="component" value="Unassembled WGS sequence"/>
</dbReference>
<comment type="similarity">
    <text evidence="2 8">Belongs to the metallo-dependent hydrolases superfamily. ATZ/TRZ family.</text>
</comment>
<name>A0ABU9FF46_9ENTR</name>
<dbReference type="SUPFAM" id="SSF51338">
    <property type="entry name" value="Composite domain of metallo-dependent hydrolases"/>
    <property type="match status" value="1"/>
</dbReference>
<dbReference type="InterPro" id="IPR032466">
    <property type="entry name" value="Metal_Hydrolase"/>
</dbReference>
<keyword evidence="4 8" id="KW-0479">Metal-binding</keyword>
<dbReference type="CDD" id="cd01303">
    <property type="entry name" value="GDEase"/>
    <property type="match status" value="1"/>
</dbReference>
<comment type="function">
    <text evidence="8">Catalyzes the hydrolytic deamination of guanine, producing xanthine and ammonia.</text>
</comment>
<comment type="catalytic activity">
    <reaction evidence="8">
        <text>guanine + H2O + H(+) = xanthine + NH4(+)</text>
        <dbReference type="Rhea" id="RHEA:14665"/>
        <dbReference type="ChEBI" id="CHEBI:15377"/>
        <dbReference type="ChEBI" id="CHEBI:15378"/>
        <dbReference type="ChEBI" id="CHEBI:16235"/>
        <dbReference type="ChEBI" id="CHEBI:17712"/>
        <dbReference type="ChEBI" id="CHEBI:28938"/>
        <dbReference type="EC" id="3.5.4.3"/>
    </reaction>
</comment>
<keyword evidence="11" id="KW-1185">Reference proteome</keyword>
<dbReference type="InterPro" id="IPR006680">
    <property type="entry name" value="Amidohydro-rel"/>
</dbReference>
<keyword evidence="5 8" id="KW-0378">Hydrolase</keyword>
<dbReference type="RefSeq" id="WP_331851661.1">
    <property type="nucleotide sequence ID" value="NZ_JARXNK020000106.1"/>
</dbReference>
<organism evidence="10 11">
    <name type="scientific">Raoultella lignicola</name>
    <dbReference type="NCBI Taxonomy" id="3040939"/>
    <lineage>
        <taxon>Bacteria</taxon>
        <taxon>Pseudomonadati</taxon>
        <taxon>Pseudomonadota</taxon>
        <taxon>Gammaproteobacteria</taxon>
        <taxon>Enterobacterales</taxon>
        <taxon>Enterobacteriaceae</taxon>
        <taxon>Klebsiella/Raoultella group</taxon>
        <taxon>Raoultella</taxon>
    </lineage>
</organism>
<dbReference type="InterPro" id="IPR011059">
    <property type="entry name" value="Metal-dep_hydrolase_composite"/>
</dbReference>
<dbReference type="Gene3D" id="2.30.40.10">
    <property type="entry name" value="Urease, subunit C, domain 1"/>
    <property type="match status" value="1"/>
</dbReference>
<evidence type="ECO:0000256" key="3">
    <source>
        <dbReference type="ARBA" id="ARBA00012781"/>
    </source>
</evidence>
<dbReference type="GO" id="GO:0008892">
    <property type="term" value="F:guanine deaminase activity"/>
    <property type="evidence" value="ECO:0007669"/>
    <property type="project" value="UniProtKB-EC"/>
</dbReference>
<evidence type="ECO:0000313" key="11">
    <source>
        <dbReference type="Proteomes" id="UP001312893"/>
    </source>
</evidence>
<reference evidence="10 11" key="1">
    <citation type="submission" date="2024-04" db="EMBL/GenBank/DDBJ databases">
        <title>Two novel Raoultella species associated with bleeding cankers of broadleaf hosts, Raoultella scottia sp. nov. and Raoultella lignicola sp. nov.</title>
        <authorList>
            <person name="Brady C.L."/>
        </authorList>
    </citation>
    <scope>NUCLEOTIDE SEQUENCE [LARGE SCALE GENOMIC DNA]</scope>
    <source>
        <strain evidence="10 11">TW_WC1a.1</strain>
    </source>
</reference>
<dbReference type="InterPro" id="IPR051607">
    <property type="entry name" value="Metallo-dep_hydrolases"/>
</dbReference>
<dbReference type="Gene3D" id="3.20.20.140">
    <property type="entry name" value="Metal-dependent hydrolases"/>
    <property type="match status" value="1"/>
</dbReference>
<keyword evidence="6 8" id="KW-0862">Zinc</keyword>
<accession>A0ABU9FF46</accession>
<sequence length="437" mass="49734">MIEYHSAVRGAFFDIAHPADSADDIARHGRYLDDGVLFIHEGKIQALLPWQEGEAHLDGQKGYLDLRGQLLLPGFVDAHVHYPQTEMIGAFGEQLLEWLTTYTFPVESQFSDEEYAADIAQFFINQLLSHGTTTALVFCTLHPESVDALFTEALRLNMRLLAGKVMMDRHAPDYLSETAEQSYRQTRELIQRWHHRGRLGYAITPRFAPTSTPELLAAVQQLREEFPDTWLHTHLSENLTEVAWVNSLWPEHEHYLDVYHHYGLTGERSVFAHGIHLAEKEWQCLHDTGSAVAFCPTSNLFLGSGLFRLPASWQHKVRIGIGSDVGAGTTFSMLRTLGEAYKVAQLQSYRLRSCEAFYHATLGGAQALRLDDKIGNFQPGKEADFVAIDLTVTPLQRLRMSRCQDIYERLFVLMTLGDERNIRQTWVNGECVWRSET</sequence>
<evidence type="ECO:0000256" key="1">
    <source>
        <dbReference type="ARBA" id="ARBA00004984"/>
    </source>
</evidence>
<comment type="caution">
    <text evidence="10">The sequence shown here is derived from an EMBL/GenBank/DDBJ whole genome shotgun (WGS) entry which is preliminary data.</text>
</comment>
<dbReference type="EC" id="3.5.4.3" evidence="3 7"/>
<evidence type="ECO:0000256" key="4">
    <source>
        <dbReference type="ARBA" id="ARBA00022723"/>
    </source>
</evidence>
<dbReference type="PANTHER" id="PTHR11271:SF6">
    <property type="entry name" value="GUANINE DEAMINASE"/>
    <property type="match status" value="1"/>
</dbReference>